<evidence type="ECO:0000256" key="15">
    <source>
        <dbReference type="ARBA" id="ARBA00023134"/>
    </source>
</evidence>
<keyword evidence="11 20" id="KW-0808">Transferase</keyword>
<evidence type="ECO:0000313" key="21">
    <source>
        <dbReference type="Proteomes" id="UP000199800"/>
    </source>
</evidence>
<feature type="binding site" evidence="19">
    <location>
        <begin position="57"/>
        <end position="60"/>
    </location>
    <ligand>
        <name>GTP</name>
        <dbReference type="ChEBI" id="CHEBI:37565"/>
    </ligand>
</feature>
<accession>A0A1I0DL76</accession>
<feature type="binding site" evidence="19">
    <location>
        <begin position="7"/>
        <end position="14"/>
    </location>
    <ligand>
        <name>GTP</name>
        <dbReference type="ChEBI" id="CHEBI:37565"/>
    </ligand>
</feature>
<dbReference type="GO" id="GO:0005524">
    <property type="term" value="F:ATP binding"/>
    <property type="evidence" value="ECO:0007669"/>
    <property type="project" value="UniProtKB-KW"/>
</dbReference>
<evidence type="ECO:0000256" key="6">
    <source>
        <dbReference type="ARBA" id="ARBA00005159"/>
    </source>
</evidence>
<comment type="similarity">
    <text evidence="7">Belongs to the CobU/CobP family.</text>
</comment>
<dbReference type="RefSeq" id="WP_092478153.1">
    <property type="nucleotide sequence ID" value="NZ_FOHN01000015.1"/>
</dbReference>
<keyword evidence="14" id="KW-0067">ATP-binding</keyword>
<dbReference type="AlphaFoldDB" id="A0A1I0DL76"/>
<evidence type="ECO:0000256" key="1">
    <source>
        <dbReference type="ARBA" id="ARBA00000312"/>
    </source>
</evidence>
<evidence type="ECO:0000256" key="19">
    <source>
        <dbReference type="PIRSR" id="PIRSR006135-2"/>
    </source>
</evidence>
<evidence type="ECO:0000256" key="9">
    <source>
        <dbReference type="ARBA" id="ARBA00012523"/>
    </source>
</evidence>
<proteinExistence type="inferred from homology"/>
<comment type="pathway">
    <text evidence="5">Cofactor biosynthesis; adenosylcobalamin biosynthesis; adenosylcobalamin from cob(II)yrinate a,c-diamide: step 6/7.</text>
</comment>
<evidence type="ECO:0000256" key="7">
    <source>
        <dbReference type="ARBA" id="ARBA00007490"/>
    </source>
</evidence>
<comment type="catalytic activity">
    <reaction evidence="1">
        <text>adenosylcob(III)inamide + ATP = adenosylcob(III)inamide phosphate + ADP + H(+)</text>
        <dbReference type="Rhea" id="RHEA:15769"/>
        <dbReference type="ChEBI" id="CHEBI:2480"/>
        <dbReference type="ChEBI" id="CHEBI:15378"/>
        <dbReference type="ChEBI" id="CHEBI:30616"/>
        <dbReference type="ChEBI" id="CHEBI:58502"/>
        <dbReference type="ChEBI" id="CHEBI:456216"/>
        <dbReference type="EC" id="2.7.1.156"/>
    </reaction>
</comment>
<dbReference type="PANTHER" id="PTHR34848">
    <property type="match status" value="1"/>
</dbReference>
<feature type="active site" description="GMP-histidine intermediate" evidence="18">
    <location>
        <position position="56"/>
    </location>
</feature>
<comment type="pathway">
    <text evidence="6">Cofactor biosynthesis; adenosylcobalamin biosynthesis; adenosylcobalamin from cob(II)yrinate a,c-diamide: step 5/7.</text>
</comment>
<evidence type="ECO:0000256" key="13">
    <source>
        <dbReference type="ARBA" id="ARBA00022777"/>
    </source>
</evidence>
<dbReference type="UniPathway" id="UPA00148">
    <property type="reaction ID" value="UER00236"/>
</dbReference>
<evidence type="ECO:0000256" key="4">
    <source>
        <dbReference type="ARBA" id="ARBA00003889"/>
    </source>
</evidence>
<evidence type="ECO:0000313" key="20">
    <source>
        <dbReference type="EMBL" id="SET32925.1"/>
    </source>
</evidence>
<keyword evidence="12 19" id="KW-0547">Nucleotide-binding</keyword>
<keyword evidence="21" id="KW-1185">Reference proteome</keyword>
<dbReference type="InterPro" id="IPR027417">
    <property type="entry name" value="P-loop_NTPase"/>
</dbReference>
<dbReference type="GO" id="GO:0009236">
    <property type="term" value="P:cobalamin biosynthetic process"/>
    <property type="evidence" value="ECO:0007669"/>
    <property type="project" value="UniProtKB-UniPathway"/>
</dbReference>
<comment type="catalytic activity">
    <reaction evidence="2">
        <text>adenosylcob(III)inamide phosphate + GTP + H(+) = adenosylcob(III)inamide-GDP + diphosphate</text>
        <dbReference type="Rhea" id="RHEA:22712"/>
        <dbReference type="ChEBI" id="CHEBI:15378"/>
        <dbReference type="ChEBI" id="CHEBI:33019"/>
        <dbReference type="ChEBI" id="CHEBI:37565"/>
        <dbReference type="ChEBI" id="CHEBI:58502"/>
        <dbReference type="ChEBI" id="CHEBI:60487"/>
        <dbReference type="EC" id="2.7.7.62"/>
    </reaction>
</comment>
<dbReference type="EC" id="2.7.1.156" evidence="8"/>
<dbReference type="OrthoDB" id="9799422at2"/>
<evidence type="ECO:0000256" key="3">
    <source>
        <dbReference type="ARBA" id="ARBA00001522"/>
    </source>
</evidence>
<evidence type="ECO:0000256" key="5">
    <source>
        <dbReference type="ARBA" id="ARBA00004692"/>
    </source>
</evidence>
<gene>
    <name evidence="20" type="ORF">SAMN04487772_11529</name>
</gene>
<dbReference type="SUPFAM" id="SSF52540">
    <property type="entry name" value="P-loop containing nucleoside triphosphate hydrolases"/>
    <property type="match status" value="1"/>
</dbReference>
<reference evidence="20 21" key="1">
    <citation type="submission" date="2016-10" db="EMBL/GenBank/DDBJ databases">
        <authorList>
            <person name="de Groot N.N."/>
        </authorList>
    </citation>
    <scope>NUCLEOTIDE SEQUENCE [LARGE SCALE GENOMIC DNA]</scope>
    <source>
        <strain evidence="20 21">DSM 1801</strain>
    </source>
</reference>
<evidence type="ECO:0000256" key="12">
    <source>
        <dbReference type="ARBA" id="ARBA00022741"/>
    </source>
</evidence>
<dbReference type="GO" id="GO:0005525">
    <property type="term" value="F:GTP binding"/>
    <property type="evidence" value="ECO:0007669"/>
    <property type="project" value="UniProtKB-KW"/>
</dbReference>
<keyword evidence="10" id="KW-0169">Cobalamin biosynthesis</keyword>
<dbReference type="CDD" id="cd00544">
    <property type="entry name" value="CobU"/>
    <property type="match status" value="1"/>
</dbReference>
<dbReference type="PIRSF" id="PIRSF006135">
    <property type="entry name" value="CobU"/>
    <property type="match status" value="1"/>
</dbReference>
<dbReference type="GO" id="GO:0043752">
    <property type="term" value="F:adenosylcobinamide kinase activity"/>
    <property type="evidence" value="ECO:0007669"/>
    <property type="project" value="UniProtKB-EC"/>
</dbReference>
<comment type="function">
    <text evidence="4">Catalyzes ATP-dependent phosphorylation of adenosylcobinamide and addition of GMP to adenosylcobinamide phosphate.</text>
</comment>
<evidence type="ECO:0000256" key="11">
    <source>
        <dbReference type="ARBA" id="ARBA00022679"/>
    </source>
</evidence>
<dbReference type="InterPro" id="IPR003203">
    <property type="entry name" value="CobU/CobP"/>
</dbReference>
<comment type="catalytic activity">
    <reaction evidence="3">
        <text>adenosylcob(III)inamide + GTP = adenosylcob(III)inamide phosphate + GDP + H(+)</text>
        <dbReference type="Rhea" id="RHEA:15765"/>
        <dbReference type="ChEBI" id="CHEBI:2480"/>
        <dbReference type="ChEBI" id="CHEBI:15378"/>
        <dbReference type="ChEBI" id="CHEBI:37565"/>
        <dbReference type="ChEBI" id="CHEBI:58189"/>
        <dbReference type="ChEBI" id="CHEBI:58502"/>
        <dbReference type="EC" id="2.7.1.156"/>
    </reaction>
</comment>
<evidence type="ECO:0000256" key="10">
    <source>
        <dbReference type="ARBA" id="ARBA00022573"/>
    </source>
</evidence>
<feature type="binding site" evidence="19">
    <location>
        <position position="88"/>
    </location>
    <ligand>
        <name>GTP</name>
        <dbReference type="ChEBI" id="CHEBI:37565"/>
    </ligand>
</feature>
<evidence type="ECO:0000256" key="14">
    <source>
        <dbReference type="ARBA" id="ARBA00022840"/>
    </source>
</evidence>
<feature type="binding site" evidence="19">
    <location>
        <position position="69"/>
    </location>
    <ligand>
        <name>GTP</name>
        <dbReference type="ChEBI" id="CHEBI:37565"/>
    </ligand>
</feature>
<sequence>MLYLVTGGSGSGKSAYAEELAENLSTKEEMVQNISRYYIATMKPYGSEAEKKIERHRKMRKEKQFSTVECYTSLEKVNVPEDCIVLLECMSNLVANELFEPDGAKENTVAAILSAVDKLSSQVKALVIVTNEVFSDGLDYGIEMERYLSYLGKINRELAKRASKVVEVVYSIPIYIKGER</sequence>
<evidence type="ECO:0000256" key="8">
    <source>
        <dbReference type="ARBA" id="ARBA00012016"/>
    </source>
</evidence>
<dbReference type="Pfam" id="PF02283">
    <property type="entry name" value="CobU"/>
    <property type="match status" value="1"/>
</dbReference>
<dbReference type="Gene3D" id="3.40.50.300">
    <property type="entry name" value="P-loop containing nucleotide triphosphate hydrolases"/>
    <property type="match status" value="1"/>
</dbReference>
<name>A0A1I0DL76_9FIRM</name>
<evidence type="ECO:0000256" key="18">
    <source>
        <dbReference type="PIRSR" id="PIRSR006135-1"/>
    </source>
</evidence>
<dbReference type="STRING" id="29364.SAMN04487772_11529"/>
<evidence type="ECO:0000256" key="17">
    <source>
        <dbReference type="ARBA" id="ARBA00030571"/>
    </source>
</evidence>
<keyword evidence="20" id="KW-0548">Nucleotidyltransferase</keyword>
<evidence type="ECO:0000256" key="2">
    <source>
        <dbReference type="ARBA" id="ARBA00000711"/>
    </source>
</evidence>
<dbReference type="GO" id="GO:0008820">
    <property type="term" value="F:cobinamide phosphate guanylyltransferase activity"/>
    <property type="evidence" value="ECO:0007669"/>
    <property type="project" value="UniProtKB-EC"/>
</dbReference>
<keyword evidence="13 20" id="KW-0418">Kinase</keyword>
<dbReference type="EMBL" id="FOHN01000015">
    <property type="protein sequence ID" value="SET32925.1"/>
    <property type="molecule type" value="Genomic_DNA"/>
</dbReference>
<keyword evidence="15 19" id="KW-0342">GTP-binding</keyword>
<protein>
    <recommendedName>
        <fullName evidence="16">Adenosylcobinamide kinase</fullName>
        <ecNumber evidence="8">2.7.1.156</ecNumber>
        <ecNumber evidence="9">2.7.7.62</ecNumber>
    </recommendedName>
    <alternativeName>
        <fullName evidence="17">Adenosylcobinamide-phosphate guanylyltransferase</fullName>
    </alternativeName>
</protein>
<dbReference type="PANTHER" id="PTHR34848:SF1">
    <property type="entry name" value="BIFUNCTIONAL ADENOSYLCOBALAMIN BIOSYNTHESIS PROTEIN COBU"/>
    <property type="match status" value="1"/>
</dbReference>
<evidence type="ECO:0000256" key="16">
    <source>
        <dbReference type="ARBA" id="ARBA00029570"/>
    </source>
</evidence>
<organism evidence="20 21">
    <name type="scientific">[Clostridium] polysaccharolyticum</name>
    <dbReference type="NCBI Taxonomy" id="29364"/>
    <lineage>
        <taxon>Bacteria</taxon>
        <taxon>Bacillati</taxon>
        <taxon>Bacillota</taxon>
        <taxon>Clostridia</taxon>
        <taxon>Lachnospirales</taxon>
        <taxon>Lachnospiraceae</taxon>
    </lineage>
</organism>
<dbReference type="Proteomes" id="UP000199800">
    <property type="component" value="Unassembled WGS sequence"/>
</dbReference>
<dbReference type="EC" id="2.7.7.62" evidence="9"/>